<dbReference type="Gene3D" id="3.20.20.80">
    <property type="entry name" value="Glycosidases"/>
    <property type="match status" value="1"/>
</dbReference>
<gene>
    <name evidence="4" type="ORF">F4694_000189</name>
</gene>
<feature type="domain" description="Glycoside hydrolase family 20 catalytic" evidence="3">
    <location>
        <begin position="54"/>
        <end position="299"/>
    </location>
</feature>
<dbReference type="GO" id="GO:0005975">
    <property type="term" value="P:carbohydrate metabolic process"/>
    <property type="evidence" value="ECO:0007669"/>
    <property type="project" value="InterPro"/>
</dbReference>
<dbReference type="PANTHER" id="PTHR21040:SF8">
    <property type="entry name" value="BCDNA.GH04120"/>
    <property type="match status" value="1"/>
</dbReference>
<sequence>MKNIESIKAFHLRFGSHQLVKPFIQFIEKVLAPKGINQLIIECSTSFVFENHPEITGGTLTKQDAREIAAVCKQHGIRVIPLFQCLGHQGWGGAPNTLLQAYPEFDETPHVPLDAKWPDFFCRSWCPEHPDVNALAFDLLDEIIEAFDADAMHVGMDEVYAIADDQCPRCKGKDRAELFAKAVNDLHGYLVKERNVEMFMWADRLNDSEATGYNMWEGDTFGTHRAISKIPTDIVLMDWHYDPLDAYPSIGIFLEKGFSVIPSCWFKTEAALDFLNKSRQQASETEGSGRLLGMAVTSWNGWDQEVFEKFIQMSPQSFSNDEKLGELDELYRTLDVITNELS</sequence>
<dbReference type="PANTHER" id="PTHR21040">
    <property type="entry name" value="BCDNA.GH04120"/>
    <property type="match status" value="1"/>
</dbReference>
<dbReference type="EMBL" id="JACCBX010000001">
    <property type="protein sequence ID" value="NYE03470.1"/>
    <property type="molecule type" value="Genomic_DNA"/>
</dbReference>
<name>A0A852T453_9BACI</name>
<proteinExistence type="inferred from homology"/>
<dbReference type="InterPro" id="IPR017853">
    <property type="entry name" value="GH"/>
</dbReference>
<keyword evidence="2" id="KW-0378">Hydrolase</keyword>
<reference evidence="5" key="1">
    <citation type="submission" date="2020-07" db="EMBL/GenBank/DDBJ databases">
        <authorList>
            <person name="Partida-Martinez L."/>
            <person name="Huntemann M."/>
            <person name="Clum A."/>
            <person name="Wang J."/>
            <person name="Palaniappan K."/>
            <person name="Ritter S."/>
            <person name="Chen I.-M."/>
            <person name="Stamatis D."/>
            <person name="Reddy T."/>
            <person name="O'Malley R."/>
            <person name="Daum C."/>
            <person name="Shapiro N."/>
            <person name="Ivanova N."/>
            <person name="Kyrpides N."/>
            <person name="Woyke T."/>
        </authorList>
    </citation>
    <scope>NUCLEOTIDE SEQUENCE [LARGE SCALE GENOMIC DNA]</scope>
    <source>
        <strain evidence="5">AT2.8</strain>
    </source>
</reference>
<evidence type="ECO:0000256" key="2">
    <source>
        <dbReference type="ARBA" id="ARBA00022801"/>
    </source>
</evidence>
<evidence type="ECO:0000313" key="5">
    <source>
        <dbReference type="Proteomes" id="UP000548423"/>
    </source>
</evidence>
<dbReference type="AlphaFoldDB" id="A0A852T453"/>
<dbReference type="Pfam" id="PF00728">
    <property type="entry name" value="Glyco_hydro_20"/>
    <property type="match status" value="1"/>
</dbReference>
<evidence type="ECO:0000256" key="1">
    <source>
        <dbReference type="ARBA" id="ARBA00006285"/>
    </source>
</evidence>
<reference evidence="5" key="2">
    <citation type="submission" date="2020-08" db="EMBL/GenBank/DDBJ databases">
        <title>The Agave Microbiome: Exploring the role of microbial communities in plant adaptations to desert environments.</title>
        <authorList>
            <person name="Partida-Martinez L.P."/>
        </authorList>
    </citation>
    <scope>NUCLEOTIDE SEQUENCE [LARGE SCALE GENOMIC DNA]</scope>
    <source>
        <strain evidence="5">AT2.8</strain>
    </source>
</reference>
<comment type="caution">
    <text evidence="4">The sequence shown here is derived from an EMBL/GenBank/DDBJ whole genome shotgun (WGS) entry which is preliminary data.</text>
</comment>
<accession>A0A852T453</accession>
<dbReference type="SUPFAM" id="SSF51445">
    <property type="entry name" value="(Trans)glycosidases"/>
    <property type="match status" value="1"/>
</dbReference>
<organism evidence="4 5">
    <name type="scientific">Neobacillus niacini</name>
    <dbReference type="NCBI Taxonomy" id="86668"/>
    <lineage>
        <taxon>Bacteria</taxon>
        <taxon>Bacillati</taxon>
        <taxon>Bacillota</taxon>
        <taxon>Bacilli</taxon>
        <taxon>Bacillales</taxon>
        <taxon>Bacillaceae</taxon>
        <taxon>Neobacillus</taxon>
    </lineage>
</organism>
<dbReference type="InterPro" id="IPR015883">
    <property type="entry name" value="Glyco_hydro_20_cat"/>
</dbReference>
<dbReference type="GO" id="GO:0004563">
    <property type="term" value="F:beta-N-acetylhexosaminidase activity"/>
    <property type="evidence" value="ECO:0007669"/>
    <property type="project" value="UniProtKB-ARBA"/>
</dbReference>
<dbReference type="InterPro" id="IPR038901">
    <property type="entry name" value="HEXDC-like"/>
</dbReference>
<protein>
    <recommendedName>
        <fullName evidence="3">Glycoside hydrolase family 20 catalytic domain-containing protein</fullName>
    </recommendedName>
</protein>
<dbReference type="Proteomes" id="UP000548423">
    <property type="component" value="Unassembled WGS sequence"/>
</dbReference>
<evidence type="ECO:0000313" key="4">
    <source>
        <dbReference type="EMBL" id="NYE03470.1"/>
    </source>
</evidence>
<comment type="similarity">
    <text evidence="1">Belongs to the glycosyl hydrolase 20 family.</text>
</comment>
<evidence type="ECO:0000259" key="3">
    <source>
        <dbReference type="Pfam" id="PF00728"/>
    </source>
</evidence>